<sequence length="316" mass="37408">MLLFICLNIINIFYKGKSLLKFENLSHSKEELLGLFRSECEEIFRNAGSDNSTIKKINSKVKQITKNLVQPVVNNTEHTNLERLDKILMIHYCSYIVMIEFRNRIRPYEYMDFTRRIGELWEPFCKLCWKYTSESGIAEVIPPSFEEAKLQLLSKLNAFIETTSLTAEEKKELNRYLDLMWELVASGEIQLKCDLHFEKDGIKYNIDYKSGFNSNEKGNTNRLLMVGSIFKKLNPNYVNIILVRAEENENNHYLQTLKNSNLWDVYCGHETYDKIEELAGYPLKDWIEHNIDWKNDLDNYTLDYLAENNLTQYLRW</sequence>
<proteinExistence type="predicted"/>
<gene>
    <name evidence="1" type="ORF">SINU_12135</name>
</gene>
<dbReference type="AlphaFoldDB" id="A0A0U1QLF8"/>
<reference evidence="1 2" key="1">
    <citation type="journal article" date="2011" name="J. Bacteriol.">
        <title>Draft genome sequence of Sporolactobacillus inulinus strain CASD, an efficient D-lactic acid-producing bacterium with high-concentration lactate tolerance capability.</title>
        <authorList>
            <person name="Yu B."/>
            <person name="Su F."/>
            <person name="Wang L."/>
            <person name="Xu K."/>
            <person name="Zhao B."/>
            <person name="Xu P."/>
        </authorList>
    </citation>
    <scope>NUCLEOTIDE SEQUENCE [LARGE SCALE GENOMIC DNA]</scope>
    <source>
        <strain evidence="1 2">CASD</strain>
    </source>
</reference>
<evidence type="ECO:0000313" key="1">
    <source>
        <dbReference type="EMBL" id="KLI01637.1"/>
    </source>
</evidence>
<dbReference type="Proteomes" id="UP000035553">
    <property type="component" value="Unassembled WGS sequence"/>
</dbReference>
<organism evidence="1 2">
    <name type="scientific">Sporolactobacillus inulinus CASD</name>
    <dbReference type="NCBI Taxonomy" id="1069536"/>
    <lineage>
        <taxon>Bacteria</taxon>
        <taxon>Bacillati</taxon>
        <taxon>Bacillota</taxon>
        <taxon>Bacilli</taxon>
        <taxon>Bacillales</taxon>
        <taxon>Sporolactobacillaceae</taxon>
        <taxon>Sporolactobacillus</taxon>
    </lineage>
</organism>
<dbReference type="EMBL" id="AFVQ02000180">
    <property type="protein sequence ID" value="KLI01637.1"/>
    <property type="molecule type" value="Genomic_DNA"/>
</dbReference>
<name>A0A0U1QLF8_9BACL</name>
<comment type="caution">
    <text evidence="1">The sequence shown here is derived from an EMBL/GenBank/DDBJ whole genome shotgun (WGS) entry which is preliminary data.</text>
</comment>
<evidence type="ECO:0000313" key="2">
    <source>
        <dbReference type="Proteomes" id="UP000035553"/>
    </source>
</evidence>
<keyword evidence="2" id="KW-1185">Reference proteome</keyword>
<protein>
    <submittedName>
        <fullName evidence="1">Uncharacterized protein</fullName>
    </submittedName>
</protein>
<accession>A0A0U1QLF8</accession>